<dbReference type="OrthoDB" id="272552at2"/>
<proteinExistence type="predicted"/>
<name>F9ZY08_METMM</name>
<gene>
    <name evidence="1" type="ordered locus">Metme_1312</name>
</gene>
<keyword evidence="2" id="KW-1185">Reference proteome</keyword>
<dbReference type="Proteomes" id="UP000008888">
    <property type="component" value="Chromosome"/>
</dbReference>
<dbReference type="AlphaFoldDB" id="F9ZY08"/>
<reference evidence="2" key="3">
    <citation type="submission" date="2011-05" db="EMBL/GenBank/DDBJ databases">
        <title>Complete sequence of Methylomonas methanica MC09.</title>
        <authorList>
            <consortium name="US DOE Joint Genome Institute"/>
            <person name="Lucas S."/>
            <person name="Han J."/>
            <person name="Lapidus A."/>
            <person name="Cheng J.-F."/>
            <person name="Goodwin L."/>
            <person name="Pitluck S."/>
            <person name="Peters L."/>
            <person name="Mikhailova N."/>
            <person name="Teshima H."/>
            <person name="Han C."/>
            <person name="Tapia R."/>
            <person name="Land M."/>
            <person name="Hauser L."/>
            <person name="Kyrpides N."/>
            <person name="Ivanova N."/>
            <person name="Pagani I."/>
            <person name="Stein L."/>
            <person name="Woyke T."/>
        </authorList>
    </citation>
    <scope>NUCLEOTIDE SEQUENCE [LARGE SCALE GENOMIC DNA]</scope>
    <source>
        <strain evidence="2">MC09</strain>
    </source>
</reference>
<dbReference type="KEGG" id="mmt:Metme_1312"/>
<dbReference type="Gene3D" id="3.40.109.10">
    <property type="entry name" value="NADH Oxidase"/>
    <property type="match status" value="2"/>
</dbReference>
<dbReference type="eggNOG" id="COG0778">
    <property type="taxonomic scope" value="Bacteria"/>
</dbReference>
<reference evidence="1 2" key="1">
    <citation type="journal article" date="2011" name="J. Bacteriol.">
        <title>Complete Genome Sequence of the Aerobic Marine Methanotroph Methylomonas methanica MC09.</title>
        <authorList>
            <person name="Boden R."/>
            <person name="Cunliffe M."/>
            <person name="Scanlan J."/>
            <person name="Moussard H."/>
            <person name="Kits K.D."/>
            <person name="Klotz M.G."/>
            <person name="Jetten M.S."/>
            <person name="Vuilleumier S."/>
            <person name="Han J."/>
            <person name="Peters L."/>
            <person name="Mikhailova N."/>
            <person name="Teshima H."/>
            <person name="Tapia R."/>
            <person name="Kyrpides N."/>
            <person name="Ivanova N."/>
            <person name="Pagani I."/>
            <person name="Cheng J.F."/>
            <person name="Goodwin L."/>
            <person name="Han C."/>
            <person name="Hauser L."/>
            <person name="Land M.L."/>
            <person name="Lapidus A."/>
            <person name="Lucas S."/>
            <person name="Pitluck S."/>
            <person name="Woyke T."/>
            <person name="Stein L."/>
            <person name="Murrell J.C."/>
        </authorList>
    </citation>
    <scope>NUCLEOTIDE SEQUENCE [LARGE SCALE GENOMIC DNA]</scope>
    <source>
        <strain evidence="1 2">MC09</strain>
    </source>
</reference>
<organism evidence="1 2">
    <name type="scientific">Methylomonas methanica (strain DSM 25384 / MC09)</name>
    <dbReference type="NCBI Taxonomy" id="857087"/>
    <lineage>
        <taxon>Bacteria</taxon>
        <taxon>Pseudomonadati</taxon>
        <taxon>Pseudomonadota</taxon>
        <taxon>Gammaproteobacteria</taxon>
        <taxon>Methylococcales</taxon>
        <taxon>Methylococcaceae</taxon>
        <taxon>Methylomonas</taxon>
    </lineage>
</organism>
<dbReference type="STRING" id="857087.Metme_1312"/>
<dbReference type="HOGENOM" id="CLU_768687_0_0_6"/>
<dbReference type="InterPro" id="IPR000415">
    <property type="entry name" value="Nitroreductase-like"/>
</dbReference>
<dbReference type="EMBL" id="CP002738">
    <property type="protein sequence ID" value="AEF99738.1"/>
    <property type="molecule type" value="Genomic_DNA"/>
</dbReference>
<sequence length="358" mass="40835">MNTISEKNIMKLIEVGIRAPSADNGQPWKFKLLDDGFELWLDQDNMGLFFDVNQVATQMSCGALIENVTLLADAMGFATSISYFNEASGKFAQLAFASVGDRGDVESVTRTIFNRYTDRNLFQFHKKISNSQMAELVSLVQSDRNYRLHTYQTPQDRKAIIRTITATDTIRFIHKRIHNDFYHVLRFGDTAQKNRDGLAAATLGIESFMIPVLRMLKPWWLTKLLNYIGLHHVMALRGTWLPMRSAPVIVSITHKGGADYVEFGRIMQRFWLQANEAGLSVQPLGALPLFLARCHLLQGEGFTSDQLKMLKAVTDDFARITPLFNKEADQIVMLFRLGYAKKNKPRAFRRDVESFLRD</sequence>
<evidence type="ECO:0008006" key="3">
    <source>
        <dbReference type="Google" id="ProtNLM"/>
    </source>
</evidence>
<evidence type="ECO:0000313" key="1">
    <source>
        <dbReference type="EMBL" id="AEF99738.1"/>
    </source>
</evidence>
<accession>F9ZY08</accession>
<reference key="2">
    <citation type="submission" date="2011-05" db="EMBL/GenBank/DDBJ databases">
        <title>Complete genome sequence of the aerobic marine methanotroph Methylomonas methanica MC09.</title>
        <authorList>
            <person name="Boden R."/>
            <person name="Cunliffe M."/>
            <person name="Scanlan J."/>
            <person name="Moussard H."/>
            <person name="Kits K.D."/>
            <person name="Klotz M."/>
            <person name="Jetten M."/>
            <person name="Vuilleumier S."/>
            <person name="Han J."/>
            <person name="Peters L."/>
            <person name="Mikhailova N."/>
            <person name="Teshima H."/>
            <person name="Tapia R."/>
            <person name="Kyrpides N."/>
            <person name="Ivanova N."/>
            <person name="Pagani I."/>
            <person name="Cheng J.-F."/>
            <person name="Goodwin L."/>
            <person name="Han C."/>
            <person name="Hauser L."/>
            <person name="Land M."/>
            <person name="Lapidus A."/>
            <person name="Lucas S."/>
            <person name="Pitluck S."/>
            <person name="Woyke T."/>
            <person name="Stein L.Y."/>
            <person name="Murrell C."/>
        </authorList>
    </citation>
    <scope>NUCLEOTIDE SEQUENCE</scope>
    <source>
        <strain>MC09</strain>
    </source>
</reference>
<dbReference type="GO" id="GO:0016491">
    <property type="term" value="F:oxidoreductase activity"/>
    <property type="evidence" value="ECO:0007669"/>
    <property type="project" value="InterPro"/>
</dbReference>
<protein>
    <recommendedName>
        <fullName evidence="3">Nitroreductase</fullName>
    </recommendedName>
</protein>
<evidence type="ECO:0000313" key="2">
    <source>
        <dbReference type="Proteomes" id="UP000008888"/>
    </source>
</evidence>
<dbReference type="RefSeq" id="WP_013817999.1">
    <property type="nucleotide sequence ID" value="NC_015572.1"/>
</dbReference>
<dbReference type="SUPFAM" id="SSF55469">
    <property type="entry name" value="FMN-dependent nitroreductase-like"/>
    <property type="match status" value="2"/>
</dbReference>